<dbReference type="InterPro" id="IPR020472">
    <property type="entry name" value="WD40_PAC1"/>
</dbReference>
<evidence type="ECO:0000313" key="7">
    <source>
        <dbReference type="EMBL" id="OMJ85898.1"/>
    </source>
</evidence>
<protein>
    <submittedName>
        <fullName evidence="7">Uncharacterized protein</fullName>
    </submittedName>
</protein>
<dbReference type="Gene3D" id="2.130.10.10">
    <property type="entry name" value="YVTN repeat-like/Quinoprotein amine dehydrogenase"/>
    <property type="match status" value="3"/>
</dbReference>
<dbReference type="CDD" id="cd00200">
    <property type="entry name" value="WD40"/>
    <property type="match status" value="1"/>
</dbReference>
<evidence type="ECO:0000313" key="8">
    <source>
        <dbReference type="Proteomes" id="UP000187209"/>
    </source>
</evidence>
<dbReference type="PROSITE" id="PS50294">
    <property type="entry name" value="WD_REPEATS_REGION"/>
    <property type="match status" value="1"/>
</dbReference>
<dbReference type="PROSITE" id="PS50082">
    <property type="entry name" value="WD_REPEATS_2"/>
    <property type="match status" value="3"/>
</dbReference>
<dbReference type="Proteomes" id="UP000187209">
    <property type="component" value="Unassembled WGS sequence"/>
</dbReference>
<evidence type="ECO:0000259" key="5">
    <source>
        <dbReference type="Pfam" id="PF05018"/>
    </source>
</evidence>
<feature type="domain" description="CFA20" evidence="5">
    <location>
        <begin position="1"/>
        <end position="191"/>
    </location>
</feature>
<dbReference type="InterPro" id="IPR055441">
    <property type="entry name" value="Beta-prop_WDR90_POC16_2nd"/>
</dbReference>
<dbReference type="InterPro" id="IPR015943">
    <property type="entry name" value="WD40/YVTN_repeat-like_dom_sf"/>
</dbReference>
<dbReference type="Pfam" id="PF05018">
    <property type="entry name" value="CFA20_dom"/>
    <property type="match status" value="1"/>
</dbReference>
<accession>A0A1R2CA63</accession>
<evidence type="ECO:0000256" key="3">
    <source>
        <dbReference type="PROSITE-ProRule" id="PRU00221"/>
    </source>
</evidence>
<sequence>MKAELWQHPFVDIFKLVNLNEWRVAQKEGDVIECLDRVIGKRVYRIAGPISAANYIQIPKNKSQIKNLGLTGQYVYLQILEVQEKLFSLHLEFVINNNKTKADEPLRISLSNLFKETKLTNSGLQITCHLGEKWAVVVLDMNGLLTKFIGPHISTHTLKSVTICSNIFVKGVYTSDNLYNCLNLPREMSFKLTRDQKWENLYDWVVYTSEPGLGAKKQIEKPVEKAKEIPDLEKIKEMIEREENKVRIKKTVKSQEQETLDLSFPRVEMPSERVIEKPIQKPLEKYIEKPQVRNYSPETKPIRKPEEKQREQIRKDLSSDIMSPDPLMCLTHVIGYSGNNPRTVRWTKINSNFTCYPRELMAESSKFIVYASGCTLVLMNPVTRKQHFLFGHTAPINCLSISQDGTMIVSGQGNPALVLVWEIKTMRAPTFIALGKITTLKIVDISADSKYIVSAGTDIKAREVIIIWDITGINSNRAPVIKSKQVSNFNINTIKFSPIDNERLMSCGKESIRSWRIKNDHLSGKAIVLSHHSRSSEFLDLDYDIFTSTSKNPTIDNYLKRVFVVSNQGMLFQINYETTELEGVLQLHDSGINAIIVTEGYCVTGSDDSFLRVWPLDFSEYLMEAKHEGPVVSVDISNDRFSIVCGTSNCTIGSLDMSTNAYRTLLRSHTQPIQSIDIHPITGMILTASQDKTLRIWSPDQYEEQFEFFSSQDIPVTVSFHPLMNYFACGFESGSLRIFEIETTEMKEEFLQHECKIVKCVHSPDAKFLISASEDGVICLYDVGRKYQPVKTIPVEVLGEKVDVCFSYDSKQFAVLGTHSSIIFIWDTLTFSQKFRINTSGFVIQKMLFSPNGQDLLVISSGQEYKVKFYGLNGFEALFLKEFSGCHAYAEINDIAVSSNSKYLVTGASDKIIKVWDYTAKQNAIRSQGFIGHSYPIAHIKFSLDKNFVITCANGPDGIFVWKFVGDKTSSPTPWALNI</sequence>
<dbReference type="PANTHER" id="PTHR13720:SF24">
    <property type="entry name" value="WD REPEAT-CONTAINING PROTEIN 90"/>
    <property type="match status" value="1"/>
</dbReference>
<feature type="repeat" description="WD" evidence="3">
    <location>
        <begin position="585"/>
        <end position="624"/>
    </location>
</feature>
<evidence type="ECO:0000259" key="6">
    <source>
        <dbReference type="Pfam" id="PF23393"/>
    </source>
</evidence>
<feature type="domain" description="WDR90/POC16 second beta-propeller" evidence="6">
    <location>
        <begin position="679"/>
        <end position="962"/>
    </location>
</feature>
<keyword evidence="2" id="KW-0677">Repeat</keyword>
<feature type="repeat" description="WD" evidence="3">
    <location>
        <begin position="892"/>
        <end position="926"/>
    </location>
</feature>
<dbReference type="PANTHER" id="PTHR13720">
    <property type="entry name" value="WD-40 REPEAT PROTEIN"/>
    <property type="match status" value="1"/>
</dbReference>
<evidence type="ECO:0000256" key="1">
    <source>
        <dbReference type="ARBA" id="ARBA00022574"/>
    </source>
</evidence>
<keyword evidence="8" id="KW-1185">Reference proteome</keyword>
<dbReference type="Pfam" id="PF23393">
    <property type="entry name" value="Beta-prop_WDR90_POC16_2nd"/>
    <property type="match status" value="1"/>
</dbReference>
<dbReference type="OrthoDB" id="6252103at2759"/>
<dbReference type="AlphaFoldDB" id="A0A1R2CA63"/>
<reference evidence="7 8" key="1">
    <citation type="submission" date="2016-11" db="EMBL/GenBank/DDBJ databases">
        <title>The macronuclear genome of Stentor coeruleus: a giant cell with tiny introns.</title>
        <authorList>
            <person name="Slabodnick M."/>
            <person name="Ruby J.G."/>
            <person name="Reiff S.B."/>
            <person name="Swart E.C."/>
            <person name="Gosai S."/>
            <person name="Prabakaran S."/>
            <person name="Witkowska E."/>
            <person name="Larue G.E."/>
            <person name="Fisher S."/>
            <person name="Freeman R.M."/>
            <person name="Gunawardena J."/>
            <person name="Chu W."/>
            <person name="Stover N.A."/>
            <person name="Gregory B.D."/>
            <person name="Nowacki M."/>
            <person name="Derisi J."/>
            <person name="Roy S.W."/>
            <person name="Marshall W.F."/>
            <person name="Sood P."/>
        </authorList>
    </citation>
    <scope>NUCLEOTIDE SEQUENCE [LARGE SCALE GENOMIC DNA]</scope>
    <source>
        <strain evidence="7">WM001</strain>
    </source>
</reference>
<feature type="compositionally biased region" description="Basic and acidic residues" evidence="4">
    <location>
        <begin position="300"/>
        <end position="313"/>
    </location>
</feature>
<evidence type="ECO:0000256" key="4">
    <source>
        <dbReference type="SAM" id="MobiDB-lite"/>
    </source>
</evidence>
<dbReference type="Pfam" id="PF00400">
    <property type="entry name" value="WD40"/>
    <property type="match status" value="2"/>
</dbReference>
<name>A0A1R2CA63_9CILI</name>
<dbReference type="EMBL" id="MPUH01000222">
    <property type="protein sequence ID" value="OMJ85898.1"/>
    <property type="molecule type" value="Genomic_DNA"/>
</dbReference>
<dbReference type="SMART" id="SM00320">
    <property type="entry name" value="WD40"/>
    <property type="match status" value="12"/>
</dbReference>
<keyword evidence="1 3" id="KW-0853">WD repeat</keyword>
<comment type="caution">
    <text evidence="7">The sequence shown here is derived from an EMBL/GenBank/DDBJ whole genome shotgun (WGS) entry which is preliminary data.</text>
</comment>
<dbReference type="InterPro" id="IPR050630">
    <property type="entry name" value="WD_repeat_EMAP"/>
</dbReference>
<dbReference type="InterPro" id="IPR036322">
    <property type="entry name" value="WD40_repeat_dom_sf"/>
</dbReference>
<dbReference type="InterPro" id="IPR007714">
    <property type="entry name" value="CFA20_dom"/>
</dbReference>
<proteinExistence type="predicted"/>
<dbReference type="SUPFAM" id="SSF50978">
    <property type="entry name" value="WD40 repeat-like"/>
    <property type="match status" value="3"/>
</dbReference>
<feature type="region of interest" description="Disordered" evidence="4">
    <location>
        <begin position="294"/>
        <end position="313"/>
    </location>
</feature>
<feature type="repeat" description="WD" evidence="3">
    <location>
        <begin position="666"/>
        <end position="698"/>
    </location>
</feature>
<organism evidence="7 8">
    <name type="scientific">Stentor coeruleus</name>
    <dbReference type="NCBI Taxonomy" id="5963"/>
    <lineage>
        <taxon>Eukaryota</taxon>
        <taxon>Sar</taxon>
        <taxon>Alveolata</taxon>
        <taxon>Ciliophora</taxon>
        <taxon>Postciliodesmatophora</taxon>
        <taxon>Heterotrichea</taxon>
        <taxon>Heterotrichida</taxon>
        <taxon>Stentoridae</taxon>
        <taxon>Stentor</taxon>
    </lineage>
</organism>
<evidence type="ECO:0000256" key="2">
    <source>
        <dbReference type="ARBA" id="ARBA00022737"/>
    </source>
</evidence>
<gene>
    <name evidence="7" type="ORF">SteCoe_12673</name>
</gene>
<dbReference type="PRINTS" id="PR00320">
    <property type="entry name" value="GPROTEINBRPT"/>
</dbReference>
<dbReference type="InterPro" id="IPR001680">
    <property type="entry name" value="WD40_rpt"/>
</dbReference>